<dbReference type="RefSeq" id="WP_078402704.1">
    <property type="nucleotide sequence ID" value="NZ_CP016377.1"/>
</dbReference>
<dbReference type="Proteomes" id="UP000190816">
    <property type="component" value="Unassembled WGS sequence"/>
</dbReference>
<proteinExistence type="predicted"/>
<accession>A0AAJ3NAG2</accession>
<dbReference type="EMBL" id="MAIC01000016">
    <property type="protein sequence ID" value="OPB73483.1"/>
    <property type="molecule type" value="Genomic_DNA"/>
</dbReference>
<reference evidence="1 2" key="1">
    <citation type="submission" date="2016-06" db="EMBL/GenBank/DDBJ databases">
        <authorList>
            <person name="Nicholson A.C."/>
        </authorList>
    </citation>
    <scope>NUCLEOTIDE SEQUENCE [LARGE SCALE GENOMIC DNA]</scope>
    <source>
        <strain evidence="1 2">G4123</strain>
    </source>
</reference>
<evidence type="ECO:0000313" key="1">
    <source>
        <dbReference type="EMBL" id="OPB73483.1"/>
    </source>
</evidence>
<name>A0AAJ3NAG2_9FLAO</name>
<dbReference type="AlphaFoldDB" id="A0AAJ3NAG2"/>
<protein>
    <submittedName>
        <fullName evidence="1">Uncharacterized protein</fullName>
    </submittedName>
</protein>
<organism evidence="1 2">
    <name type="scientific">Elizabethkingia ursingii</name>
    <dbReference type="NCBI Taxonomy" id="1756150"/>
    <lineage>
        <taxon>Bacteria</taxon>
        <taxon>Pseudomonadati</taxon>
        <taxon>Bacteroidota</taxon>
        <taxon>Flavobacteriia</taxon>
        <taxon>Flavobacteriales</taxon>
        <taxon>Weeksellaceae</taxon>
        <taxon>Elizabethkingia</taxon>
    </lineage>
</organism>
<sequence>MKKEAKRDVKGITFTKKEYVPPNVDVIWVELEQGVANSSTYISINHGDVKTEWEGEDNQQEVDVTF</sequence>
<comment type="caution">
    <text evidence="1">The sequence shown here is derived from an EMBL/GenBank/DDBJ whole genome shotgun (WGS) entry which is preliminary data.</text>
</comment>
<gene>
    <name evidence="1" type="ORF">BAY32_10550</name>
</gene>
<evidence type="ECO:0000313" key="2">
    <source>
        <dbReference type="Proteomes" id="UP000190816"/>
    </source>
</evidence>
<dbReference type="KEGG" id="ego:BBD34_05670"/>